<dbReference type="SMART" id="SM00028">
    <property type="entry name" value="TPR"/>
    <property type="match status" value="2"/>
</dbReference>
<evidence type="ECO:0000256" key="1">
    <source>
        <dbReference type="PROSITE-ProRule" id="PRU00339"/>
    </source>
</evidence>
<dbReference type="SUPFAM" id="SSF52540">
    <property type="entry name" value="P-loop containing nucleoside triphosphate hydrolases"/>
    <property type="match status" value="1"/>
</dbReference>
<evidence type="ECO:0000313" key="3">
    <source>
        <dbReference type="EMBL" id="RGP76556.1"/>
    </source>
</evidence>
<dbReference type="PANTHER" id="PTHR46082:SF6">
    <property type="entry name" value="AAA+ ATPASE DOMAIN-CONTAINING PROTEIN-RELATED"/>
    <property type="match status" value="1"/>
</dbReference>
<keyword evidence="1" id="KW-0802">TPR repeat</keyword>
<evidence type="ECO:0000313" key="4">
    <source>
        <dbReference type="Proteomes" id="UP000266234"/>
    </source>
</evidence>
<dbReference type="Gene3D" id="3.40.50.300">
    <property type="entry name" value="P-loop containing nucleotide triphosphate hydrolases"/>
    <property type="match status" value="1"/>
</dbReference>
<dbReference type="SUPFAM" id="SSF48452">
    <property type="entry name" value="TPR-like"/>
    <property type="match status" value="2"/>
</dbReference>
<reference evidence="3 4" key="1">
    <citation type="journal article" date="2018" name="PLoS Pathog.">
        <title>Evolution of structural diversity of trichothecenes, a family of toxins produced by plant pathogenic and entomopathogenic fungi.</title>
        <authorList>
            <person name="Proctor R.H."/>
            <person name="McCormick S.P."/>
            <person name="Kim H.S."/>
            <person name="Cardoza R.E."/>
            <person name="Stanley A.M."/>
            <person name="Lindo L."/>
            <person name="Kelly A."/>
            <person name="Brown D.W."/>
            <person name="Lee T."/>
            <person name="Vaughan M.M."/>
            <person name="Alexander N.J."/>
            <person name="Busman M."/>
            <person name="Gutierrez S."/>
        </authorList>
    </citation>
    <scope>NUCLEOTIDE SEQUENCE [LARGE SCALE GENOMIC DNA]</scope>
    <source>
        <strain evidence="3 4">NRRL 20695</strain>
    </source>
</reference>
<dbReference type="InterPro" id="IPR019734">
    <property type="entry name" value="TPR_rpt"/>
</dbReference>
<accession>A0A395SWF4</accession>
<organism evidence="3 4">
    <name type="scientific">Fusarium longipes</name>
    <dbReference type="NCBI Taxonomy" id="694270"/>
    <lineage>
        <taxon>Eukaryota</taxon>
        <taxon>Fungi</taxon>
        <taxon>Dikarya</taxon>
        <taxon>Ascomycota</taxon>
        <taxon>Pezizomycotina</taxon>
        <taxon>Sordariomycetes</taxon>
        <taxon>Hypocreomycetidae</taxon>
        <taxon>Hypocreales</taxon>
        <taxon>Nectriaceae</taxon>
        <taxon>Fusarium</taxon>
    </lineage>
</organism>
<dbReference type="InterPro" id="IPR002182">
    <property type="entry name" value="NB-ARC"/>
</dbReference>
<dbReference type="AlphaFoldDB" id="A0A395SWF4"/>
<proteinExistence type="predicted"/>
<dbReference type="InterPro" id="IPR027417">
    <property type="entry name" value="P-loop_NTPase"/>
</dbReference>
<dbReference type="InterPro" id="IPR011990">
    <property type="entry name" value="TPR-like_helical_dom_sf"/>
</dbReference>
<name>A0A395SWF4_9HYPO</name>
<feature type="domain" description="NB-ARC" evidence="2">
    <location>
        <begin position="180"/>
        <end position="334"/>
    </location>
</feature>
<dbReference type="Pfam" id="PF13424">
    <property type="entry name" value="TPR_12"/>
    <property type="match status" value="1"/>
</dbReference>
<dbReference type="PROSITE" id="PS50005">
    <property type="entry name" value="TPR"/>
    <property type="match status" value="1"/>
</dbReference>
<dbReference type="OrthoDB" id="5986190at2759"/>
<dbReference type="Gene3D" id="1.25.40.10">
    <property type="entry name" value="Tetratricopeptide repeat domain"/>
    <property type="match status" value="2"/>
</dbReference>
<evidence type="ECO:0000259" key="2">
    <source>
        <dbReference type="Pfam" id="PF00931"/>
    </source>
</evidence>
<gene>
    <name evidence="3" type="ORF">FLONG3_5217</name>
</gene>
<dbReference type="Pfam" id="PF13374">
    <property type="entry name" value="TPR_10"/>
    <property type="match status" value="1"/>
</dbReference>
<dbReference type="EMBL" id="PXOG01000112">
    <property type="protein sequence ID" value="RGP76556.1"/>
    <property type="molecule type" value="Genomic_DNA"/>
</dbReference>
<dbReference type="GO" id="GO:0043531">
    <property type="term" value="F:ADP binding"/>
    <property type="evidence" value="ECO:0007669"/>
    <property type="project" value="InterPro"/>
</dbReference>
<keyword evidence="4" id="KW-1185">Reference proteome</keyword>
<dbReference type="Proteomes" id="UP000266234">
    <property type="component" value="Unassembled WGS sequence"/>
</dbReference>
<dbReference type="STRING" id="694270.A0A395SWF4"/>
<comment type="caution">
    <text evidence="3">The sequence shown here is derived from an EMBL/GenBank/DDBJ whole genome shotgun (WGS) entry which is preliminary data.</text>
</comment>
<protein>
    <recommendedName>
        <fullName evidence="2">NB-ARC domain-containing protein</fullName>
    </recommendedName>
</protein>
<dbReference type="Pfam" id="PF00931">
    <property type="entry name" value="NB-ARC"/>
    <property type="match status" value="1"/>
</dbReference>
<dbReference type="InterPro" id="IPR053137">
    <property type="entry name" value="NLR-like"/>
</dbReference>
<feature type="repeat" description="TPR" evidence="1">
    <location>
        <begin position="859"/>
        <end position="892"/>
    </location>
</feature>
<dbReference type="PANTHER" id="PTHR46082">
    <property type="entry name" value="ATP/GTP-BINDING PROTEIN-RELATED"/>
    <property type="match status" value="1"/>
</dbReference>
<sequence>MAEALAVIGLVANIAQFVEIGRAIIVRVSDFCSIADKVPAVYRDLLLQLTSLTDICEQYIKTSSRHSKALNQNEQALWIETLEHSKTIQELVGRVLPLPSDSKFVRSYKATKSVGLDRQLESYLGRLEAFKSSLILRLGFQTYMEILQGLPPSPKGPKRLLYLPPRSATKFIGRESSLELIDKILRPDGTEQNTCVLLGLGGQGKTSLALEYCQREVAKDRFSSIIWFDVASITAVQRRFAQIAEELCDYQRTFSKPEAAIHLVKSRIQDSAAPWLIVFDNYDKVDSISNILDYVPQAPNGAIIITSRNSDCSTLGPTLYLNGLDEDESIQLLLNRTRLEATDVNTREARAVVQSLGYLPLAIEQSAAFIRSRRLPLHDFVGIYVTRKEKIMSFNAPFLNYRRLLSDNSDKDGSANHEVLNVWTTWEMSFEQIGSSGDEPDAESLRCFLTTLAFFNKTEIRMRLFKCHWEICNHCPSWMTIFLSGTTWDNLAYQDCVLGLEKLSLIRYHNDFIQDSSSKGADERCISIHPLVKDWVQARLSASDRQRFFVQALEILSSNIAAGIQSTNWPIDVQQELLFHLDALISVEIELSLDLEKESSDDLEQSLDQIGRFLTSHGWSVQSEKVLNRLLAIQITRHGMNSSAIVQTQIALSRVKLLQGSFNQVESDMKRLLESEGGIFTHGDVLTCKRLLATSFFKQGRYNEAVSVFKLLLTEQLDPSYPSKGVPDALDTEEILAQVYRMMGQHSEARELHFLILSRLNSASNTYSPTRKWSCMVHLANSYRDEALRGKAVELYEQALVGFVASLGPDHPSTLTTRMFYAILESDFAMDDFDAPRQILQDVIERLTKVLGPTHVDTIKAISNLGILYHRAGQLDKAEALFQESLAVRERQFGNENPYTLRIIERLVGLFWAKGEVEKAEALALRGLGYQSSADSAVEECCSLSEVSDKVGQDYRSNGASEALFHRALLREESSLHEAHQVLIDMLECLATVTRVRGKSSKSLEQEISRRKAIQAERAK</sequence>